<proteinExistence type="predicted"/>
<dbReference type="Proteomes" id="UP000051672">
    <property type="component" value="Unassembled WGS sequence"/>
</dbReference>
<gene>
    <name evidence="2" type="ORF">FC34_GL000327</name>
</gene>
<reference evidence="2 3" key="1">
    <citation type="journal article" date="2015" name="Genome Announc.">
        <title>Expanding the biotechnology potential of lactobacilli through comparative genomics of 213 strains and associated genera.</title>
        <authorList>
            <person name="Sun Z."/>
            <person name="Harris H.M."/>
            <person name="McCann A."/>
            <person name="Guo C."/>
            <person name="Argimon S."/>
            <person name="Zhang W."/>
            <person name="Yang X."/>
            <person name="Jeffery I.B."/>
            <person name="Cooney J.C."/>
            <person name="Kagawa T.F."/>
            <person name="Liu W."/>
            <person name="Song Y."/>
            <person name="Salvetti E."/>
            <person name="Wrobel A."/>
            <person name="Rasinkangas P."/>
            <person name="Parkhill J."/>
            <person name="Rea M.C."/>
            <person name="O'Sullivan O."/>
            <person name="Ritari J."/>
            <person name="Douillard F.P."/>
            <person name="Paul Ross R."/>
            <person name="Yang R."/>
            <person name="Briner A.E."/>
            <person name="Felis G.E."/>
            <person name="de Vos W.M."/>
            <person name="Barrangou R."/>
            <person name="Klaenhammer T.R."/>
            <person name="Caufield P.W."/>
            <person name="Cui Y."/>
            <person name="Zhang H."/>
            <person name="O'Toole P.W."/>
        </authorList>
    </citation>
    <scope>NUCLEOTIDE SEQUENCE [LARGE SCALE GENOMIC DNA]</scope>
    <source>
        <strain evidence="2 3">DSM 23927</strain>
    </source>
</reference>
<dbReference type="OrthoDB" id="2241695at2"/>
<accession>A0A0R2B0M0</accession>
<dbReference type="EMBL" id="AYZQ01000001">
    <property type="protein sequence ID" value="KRM72618.1"/>
    <property type="molecule type" value="Genomic_DNA"/>
</dbReference>
<dbReference type="PATRIC" id="fig|1423727.3.peg.330"/>
<evidence type="ECO:0008006" key="4">
    <source>
        <dbReference type="Google" id="ProtNLM"/>
    </source>
</evidence>
<dbReference type="AlphaFoldDB" id="A0A0R2B0M0"/>
<keyword evidence="3" id="KW-1185">Reference proteome</keyword>
<dbReference type="InterPro" id="IPR018672">
    <property type="entry name" value="DUF2140"/>
</dbReference>
<organism evidence="2 3">
    <name type="scientific">Lacticaseibacillus brantae DSM 23927</name>
    <dbReference type="NCBI Taxonomy" id="1423727"/>
    <lineage>
        <taxon>Bacteria</taxon>
        <taxon>Bacillati</taxon>
        <taxon>Bacillota</taxon>
        <taxon>Bacilli</taxon>
        <taxon>Lactobacillales</taxon>
        <taxon>Lactobacillaceae</taxon>
        <taxon>Lacticaseibacillus</taxon>
    </lineage>
</organism>
<evidence type="ECO:0000313" key="3">
    <source>
        <dbReference type="Proteomes" id="UP000051672"/>
    </source>
</evidence>
<feature type="transmembrane region" description="Helical" evidence="1">
    <location>
        <begin position="12"/>
        <end position="32"/>
    </location>
</feature>
<keyword evidence="1" id="KW-1133">Transmembrane helix</keyword>
<keyword evidence="1" id="KW-0812">Transmembrane</keyword>
<sequence length="201" mass="22520">MGVNRLKRRFNWWLVATLVLLGLIIGSGAWFISKVTSPIETPESTVAARTDEPVFHVNLTKAQVNRLVSYYLADYLKDSPIKYQLVVGDSAVLSGNFKFLGAKVGFNLEFDPYVLNNGDVQLKARKLNVGSLPVPTSFVLNYVGHSYKLPKWVGLSEKNETVTLHLSQYQLANDMQLRAQKIDLIGDSIQFGIYLPKSNKE</sequence>
<evidence type="ECO:0000313" key="2">
    <source>
        <dbReference type="EMBL" id="KRM72618.1"/>
    </source>
</evidence>
<dbReference type="STRING" id="1423727.FC34_GL000327"/>
<keyword evidence="1" id="KW-0472">Membrane</keyword>
<name>A0A0R2B0M0_9LACO</name>
<comment type="caution">
    <text evidence="2">The sequence shown here is derived from an EMBL/GenBank/DDBJ whole genome shotgun (WGS) entry which is preliminary data.</text>
</comment>
<dbReference type="Pfam" id="PF09911">
    <property type="entry name" value="DUF2140"/>
    <property type="match status" value="1"/>
</dbReference>
<protein>
    <recommendedName>
        <fullName evidence="4">DUF2140 family protein</fullName>
    </recommendedName>
</protein>
<evidence type="ECO:0000256" key="1">
    <source>
        <dbReference type="SAM" id="Phobius"/>
    </source>
</evidence>